<dbReference type="EMBL" id="ABOX02000026">
    <property type="protein sequence ID" value="EEF59546.1"/>
    <property type="molecule type" value="Genomic_DNA"/>
</dbReference>
<evidence type="ECO:0000313" key="2">
    <source>
        <dbReference type="Proteomes" id="UP000003688"/>
    </source>
</evidence>
<protein>
    <recommendedName>
        <fullName evidence="3">Tetratricopeptide TPR_2 repeat protein</fullName>
    </recommendedName>
</protein>
<sequence>MKPRHKPLDFPDIFYLMAAEGWVELGNPVEASLELEQFNREHRSHPDVLIVRWAIHADLKDWDACLQIAATLVKTAPRRCRGWLQYSISLHRLDRTQEAYNNLFKVAKKFPKEWAIPYNLACYCAQLGKTEEAWHWLEQACLVGIAKDVKRTAVTDPDLEPLWKQMGLEKA</sequence>
<dbReference type="OrthoDB" id="199845at2"/>
<proteinExistence type="predicted"/>
<organism evidence="1 2">
    <name type="scientific">Pedosphaera parvula (strain Ellin514)</name>
    <dbReference type="NCBI Taxonomy" id="320771"/>
    <lineage>
        <taxon>Bacteria</taxon>
        <taxon>Pseudomonadati</taxon>
        <taxon>Verrucomicrobiota</taxon>
        <taxon>Pedosphaerae</taxon>
        <taxon>Pedosphaerales</taxon>
        <taxon>Pedosphaeraceae</taxon>
        <taxon>Pedosphaera</taxon>
    </lineage>
</organism>
<keyword evidence="2" id="KW-1185">Reference proteome</keyword>
<accession>B9XKQ3</accession>
<dbReference type="AlphaFoldDB" id="B9XKQ3"/>
<reference evidence="1 2" key="1">
    <citation type="journal article" date="2011" name="J. Bacteriol.">
        <title>Genome sequence of 'Pedosphaera parvula' Ellin514, an aerobic Verrucomicrobial isolate from pasture soil.</title>
        <authorList>
            <person name="Kant R."/>
            <person name="van Passel M.W."/>
            <person name="Sangwan P."/>
            <person name="Palva A."/>
            <person name="Lucas S."/>
            <person name="Copeland A."/>
            <person name="Lapidus A."/>
            <person name="Glavina Del Rio T."/>
            <person name="Dalin E."/>
            <person name="Tice H."/>
            <person name="Bruce D."/>
            <person name="Goodwin L."/>
            <person name="Pitluck S."/>
            <person name="Chertkov O."/>
            <person name="Larimer F.W."/>
            <person name="Land M.L."/>
            <person name="Hauser L."/>
            <person name="Brettin T.S."/>
            <person name="Detter J.C."/>
            <person name="Han S."/>
            <person name="de Vos W.M."/>
            <person name="Janssen P.H."/>
            <person name="Smidt H."/>
        </authorList>
    </citation>
    <scope>NUCLEOTIDE SEQUENCE [LARGE SCALE GENOMIC DNA]</scope>
    <source>
        <strain evidence="1 2">Ellin514</strain>
    </source>
</reference>
<name>B9XKQ3_PEDPL</name>
<gene>
    <name evidence="1" type="ORF">Cflav_PD2453</name>
</gene>
<dbReference type="NCBIfam" id="NF047558">
    <property type="entry name" value="TPR_END_plus"/>
    <property type="match status" value="1"/>
</dbReference>
<evidence type="ECO:0008006" key="3">
    <source>
        <dbReference type="Google" id="ProtNLM"/>
    </source>
</evidence>
<dbReference type="RefSeq" id="WP_007416389.1">
    <property type="nucleotide sequence ID" value="NZ_ABOX02000026.1"/>
</dbReference>
<dbReference type="STRING" id="320771.Cflav_PD2453"/>
<dbReference type="SUPFAM" id="SSF48452">
    <property type="entry name" value="TPR-like"/>
    <property type="match status" value="1"/>
</dbReference>
<dbReference type="Proteomes" id="UP000003688">
    <property type="component" value="Unassembled WGS sequence"/>
</dbReference>
<comment type="caution">
    <text evidence="1">The sequence shown here is derived from an EMBL/GenBank/DDBJ whole genome shotgun (WGS) entry which is preliminary data.</text>
</comment>
<dbReference type="InterPro" id="IPR011990">
    <property type="entry name" value="TPR-like_helical_dom_sf"/>
</dbReference>
<evidence type="ECO:0000313" key="1">
    <source>
        <dbReference type="EMBL" id="EEF59546.1"/>
    </source>
</evidence>
<dbReference type="Gene3D" id="1.25.40.10">
    <property type="entry name" value="Tetratricopeptide repeat domain"/>
    <property type="match status" value="1"/>
</dbReference>